<dbReference type="GO" id="GO:0008610">
    <property type="term" value="P:lipid biosynthetic process"/>
    <property type="evidence" value="ECO:0007669"/>
    <property type="project" value="InterPro"/>
</dbReference>
<proteinExistence type="predicted"/>
<comment type="subcellular location">
    <subcellularLocation>
        <location evidence="1">Membrane</location>
    </subcellularLocation>
</comment>
<evidence type="ECO:0000313" key="6">
    <source>
        <dbReference type="Proteomes" id="UP001152795"/>
    </source>
</evidence>
<keyword evidence="6" id="KW-1185">Reference proteome</keyword>
<keyword evidence="2" id="KW-0812">Transmembrane</keyword>
<gene>
    <name evidence="5" type="ORF">PACLA_8A056975</name>
</gene>
<dbReference type="Proteomes" id="UP001152795">
    <property type="component" value="Unassembled WGS sequence"/>
</dbReference>
<evidence type="ECO:0000256" key="2">
    <source>
        <dbReference type="ARBA" id="ARBA00022692"/>
    </source>
</evidence>
<dbReference type="GO" id="GO:0005506">
    <property type="term" value="F:iron ion binding"/>
    <property type="evidence" value="ECO:0007669"/>
    <property type="project" value="InterPro"/>
</dbReference>
<dbReference type="EMBL" id="CACRXK020000068">
    <property type="protein sequence ID" value="CAB3977747.1"/>
    <property type="molecule type" value="Genomic_DNA"/>
</dbReference>
<comment type="caution">
    <text evidence="5">The sequence shown here is derived from an EMBL/GenBank/DDBJ whole genome shotgun (WGS) entry which is preliminary data.</text>
</comment>
<evidence type="ECO:0000256" key="1">
    <source>
        <dbReference type="ARBA" id="ARBA00004370"/>
    </source>
</evidence>
<dbReference type="PANTHER" id="PTHR11863">
    <property type="entry name" value="STEROL DESATURASE"/>
    <property type="match status" value="1"/>
</dbReference>
<evidence type="ECO:0000256" key="3">
    <source>
        <dbReference type="ARBA" id="ARBA00022989"/>
    </source>
</evidence>
<dbReference type="GO" id="GO:0016491">
    <property type="term" value="F:oxidoreductase activity"/>
    <property type="evidence" value="ECO:0007669"/>
    <property type="project" value="InterPro"/>
</dbReference>
<dbReference type="InterPro" id="IPR050307">
    <property type="entry name" value="Sterol_Desaturase_Related"/>
</dbReference>
<organism evidence="5 6">
    <name type="scientific">Paramuricea clavata</name>
    <name type="common">Red gorgonian</name>
    <name type="synonym">Violescent sea-whip</name>
    <dbReference type="NCBI Taxonomy" id="317549"/>
    <lineage>
        <taxon>Eukaryota</taxon>
        <taxon>Metazoa</taxon>
        <taxon>Cnidaria</taxon>
        <taxon>Anthozoa</taxon>
        <taxon>Octocorallia</taxon>
        <taxon>Malacalcyonacea</taxon>
        <taxon>Plexauridae</taxon>
        <taxon>Paramuricea</taxon>
    </lineage>
</organism>
<keyword evidence="4" id="KW-0472">Membrane</keyword>
<name>A0A7D9D937_PARCT</name>
<protein>
    <submittedName>
        <fullName evidence="5">Lathosterol oxidase</fullName>
    </submittedName>
</protein>
<dbReference type="GO" id="GO:0016020">
    <property type="term" value="C:membrane"/>
    <property type="evidence" value="ECO:0007669"/>
    <property type="project" value="UniProtKB-SubCell"/>
</dbReference>
<reference evidence="5" key="1">
    <citation type="submission" date="2020-04" db="EMBL/GenBank/DDBJ databases">
        <authorList>
            <person name="Alioto T."/>
            <person name="Alioto T."/>
            <person name="Gomez Garrido J."/>
        </authorList>
    </citation>
    <scope>NUCLEOTIDE SEQUENCE</scope>
    <source>
        <strain evidence="5">A484AB</strain>
    </source>
</reference>
<sequence>MKDKCHQYADDTTLYAHCKSESLQDAVVDMQSSVRKLEEWSSEVNLLVMDLILEKLDNYFLTPYVYPSDWHADDWKRQLLTLFLLMNVGGWLLYIISASFSYMFIFDRRLMQHPLILQNQIRREIKVATCSIPFMAVPTIFIFLLEVKGYSKLYWYDRPQQTWGNFVLEIGCSVVLFLLFTDFLIYWIHRWLHHKSVYKYLHKTHHLWKVPTPYASHAFHPIDGFLQSCPYHIYPFLFPLHKIVYLSLFLAVNFWTVSIHDGDYRVPDILKPFVNGSAHHTDHHLLYNHNYGQFFTLWDRIGGSFRTPDAFNGQAPIDFINKQNIKKEE</sequence>
<keyword evidence="3" id="KW-1133">Transmembrane helix</keyword>
<evidence type="ECO:0000313" key="5">
    <source>
        <dbReference type="EMBL" id="CAB3977747.1"/>
    </source>
</evidence>
<dbReference type="OrthoDB" id="408954at2759"/>
<dbReference type="InterPro" id="IPR006694">
    <property type="entry name" value="Fatty_acid_hydroxylase"/>
</dbReference>
<dbReference type="Pfam" id="PF04116">
    <property type="entry name" value="FA_hydroxylase"/>
    <property type="match status" value="1"/>
</dbReference>
<dbReference type="AlphaFoldDB" id="A0A7D9D937"/>
<accession>A0A7D9D937</accession>
<evidence type="ECO:0000256" key="4">
    <source>
        <dbReference type="ARBA" id="ARBA00023136"/>
    </source>
</evidence>